<feature type="transmembrane region" description="Helical" evidence="1">
    <location>
        <begin position="42"/>
        <end position="66"/>
    </location>
</feature>
<feature type="transmembrane region" description="Helical" evidence="1">
    <location>
        <begin position="102"/>
        <end position="119"/>
    </location>
</feature>
<protein>
    <submittedName>
        <fullName evidence="2">Uncharacterized protein</fullName>
    </submittedName>
</protein>
<keyword evidence="1" id="KW-1133">Transmembrane helix</keyword>
<dbReference type="AlphaFoldDB" id="A0A0L6VGX9"/>
<proteinExistence type="predicted"/>
<accession>A0A0L6VGX9</accession>
<keyword evidence="1" id="KW-0472">Membrane</keyword>
<reference evidence="2 3" key="1">
    <citation type="submission" date="2015-08" db="EMBL/GenBank/DDBJ databases">
        <title>Next Generation Sequencing and Analysis of the Genome of Puccinia sorghi L Schw, the Causal Agent of Maize Common Rust.</title>
        <authorList>
            <person name="Rochi L."/>
            <person name="Burguener G."/>
            <person name="Darino M."/>
            <person name="Turjanski A."/>
            <person name="Kreff E."/>
            <person name="Dieguez M.J."/>
            <person name="Sacco F."/>
        </authorList>
    </citation>
    <scope>NUCLEOTIDE SEQUENCE [LARGE SCALE GENOMIC DNA]</scope>
    <source>
        <strain evidence="2 3">RO10H11247</strain>
    </source>
</reference>
<gene>
    <name evidence="2" type="ORF">VP01_1754g2</name>
</gene>
<organism evidence="2 3">
    <name type="scientific">Puccinia sorghi</name>
    <dbReference type="NCBI Taxonomy" id="27349"/>
    <lineage>
        <taxon>Eukaryota</taxon>
        <taxon>Fungi</taxon>
        <taxon>Dikarya</taxon>
        <taxon>Basidiomycota</taxon>
        <taxon>Pucciniomycotina</taxon>
        <taxon>Pucciniomycetes</taxon>
        <taxon>Pucciniales</taxon>
        <taxon>Pucciniaceae</taxon>
        <taxon>Puccinia</taxon>
    </lineage>
</organism>
<dbReference type="Proteomes" id="UP000037035">
    <property type="component" value="Unassembled WGS sequence"/>
</dbReference>
<feature type="transmembrane region" description="Helical" evidence="1">
    <location>
        <begin position="195"/>
        <end position="217"/>
    </location>
</feature>
<sequence length="245" mass="27456">MVAAGSGPPPPHFFVSAHPLREAPSAILRLSRHCRLLFYTPFLIRLRIFVSSLTLAAGLAVFALGLKSNKLLEDDRNRCLGAGSSIKLDLQALLNLTRTSSVMSASFIIITLFLIVFLARRWHHPSESKHDSFLQKIRTIVKLVMDGQFFAVCFVFSLMLTLASNANTRLEPALKNLPDPKLALRIPARYIENRYIMALVGTAWALTFGYLLGYVVVRPSHRGIIKQSDQNLISKLLFHFGLHNF</sequence>
<evidence type="ECO:0000313" key="3">
    <source>
        <dbReference type="Proteomes" id="UP000037035"/>
    </source>
</evidence>
<comment type="caution">
    <text evidence="2">The sequence shown here is derived from an EMBL/GenBank/DDBJ whole genome shotgun (WGS) entry which is preliminary data.</text>
</comment>
<keyword evidence="1" id="KW-0812">Transmembrane</keyword>
<evidence type="ECO:0000256" key="1">
    <source>
        <dbReference type="SAM" id="Phobius"/>
    </source>
</evidence>
<evidence type="ECO:0000313" key="2">
    <source>
        <dbReference type="EMBL" id="KNZ59340.1"/>
    </source>
</evidence>
<dbReference type="VEuPathDB" id="FungiDB:VP01_1754g2"/>
<keyword evidence="3" id="KW-1185">Reference proteome</keyword>
<dbReference type="EMBL" id="LAVV01006564">
    <property type="protein sequence ID" value="KNZ59340.1"/>
    <property type="molecule type" value="Genomic_DNA"/>
</dbReference>
<feature type="transmembrane region" description="Helical" evidence="1">
    <location>
        <begin position="140"/>
        <end position="163"/>
    </location>
</feature>
<dbReference type="OrthoDB" id="2496336at2759"/>
<name>A0A0L6VGX9_9BASI</name>